<dbReference type="Pfam" id="PF13445">
    <property type="entry name" value="zf-RING_UBOX"/>
    <property type="match status" value="1"/>
</dbReference>
<proteinExistence type="predicted"/>
<evidence type="ECO:0000256" key="5">
    <source>
        <dbReference type="SAM" id="Coils"/>
    </source>
</evidence>
<evidence type="ECO:0000313" key="8">
    <source>
        <dbReference type="EMBL" id="KAJ8472904.1"/>
    </source>
</evidence>
<evidence type="ECO:0000259" key="7">
    <source>
        <dbReference type="PROSITE" id="PS50089"/>
    </source>
</evidence>
<keyword evidence="3" id="KW-0862">Zinc</keyword>
<dbReference type="EMBL" id="JAPEVG010000241">
    <property type="protein sequence ID" value="KAJ8472904.1"/>
    <property type="molecule type" value="Genomic_DNA"/>
</dbReference>
<feature type="coiled-coil region" evidence="5">
    <location>
        <begin position="92"/>
        <end position="119"/>
    </location>
</feature>
<dbReference type="InterPro" id="IPR013083">
    <property type="entry name" value="Znf_RING/FYVE/PHD"/>
</dbReference>
<feature type="compositionally biased region" description="Basic and acidic residues" evidence="6">
    <location>
        <begin position="42"/>
        <end position="54"/>
    </location>
</feature>
<dbReference type="Proteomes" id="UP001215151">
    <property type="component" value="Unassembled WGS sequence"/>
</dbReference>
<dbReference type="GO" id="GO:0008270">
    <property type="term" value="F:zinc ion binding"/>
    <property type="evidence" value="ECO:0007669"/>
    <property type="project" value="UniProtKB-KW"/>
</dbReference>
<name>A0AAD7TP26_9APHY</name>
<sequence>MPPTRSEPRQGSSRPVAQSRHGSVLDVRPVGGAITLSSDDESPPRKKAAVEKKTVRQRSKQKARVPLPPTTEVIEISSDDEVPVPKRPSGSMTALERRIKELEEENKKWKEAAMAAQAALAFQTKPQPQLEEPHKQPTPPADTRFDKFLSTVDEHVTCEICTMKMWQPYTLSCGHTFCRDCLQDWFNTALVQHMTTHPQYNPQTVVPPHWRAALARPDLSHIARRQIEREIDMIMEATPQPAYSCPTCRLEIRNKPAENFVVKHIVRTVAGVQGESCPKEDPPPRIGRPLDGPWDGFFPAVRKF</sequence>
<evidence type="ECO:0000256" key="4">
    <source>
        <dbReference type="PROSITE-ProRule" id="PRU00175"/>
    </source>
</evidence>
<keyword evidence="2 4" id="KW-0863">Zinc-finger</keyword>
<dbReference type="AlphaFoldDB" id="A0AAD7TP26"/>
<dbReference type="InterPro" id="IPR001841">
    <property type="entry name" value="Znf_RING"/>
</dbReference>
<dbReference type="PROSITE" id="PS50089">
    <property type="entry name" value="ZF_RING_2"/>
    <property type="match status" value="1"/>
</dbReference>
<dbReference type="PANTHER" id="PTHR25462:SF229">
    <property type="entry name" value="TRANSCRIPTION INTERMEDIARY FACTOR 1-BETA"/>
    <property type="match status" value="1"/>
</dbReference>
<protein>
    <recommendedName>
        <fullName evidence="7">RING-type domain-containing protein</fullName>
    </recommendedName>
</protein>
<dbReference type="GO" id="GO:0061630">
    <property type="term" value="F:ubiquitin protein ligase activity"/>
    <property type="evidence" value="ECO:0007669"/>
    <property type="project" value="TreeGrafter"/>
</dbReference>
<dbReference type="InterPro" id="IPR027370">
    <property type="entry name" value="Znf-RING_euk"/>
</dbReference>
<feature type="domain" description="RING-type" evidence="7">
    <location>
        <begin position="158"/>
        <end position="249"/>
    </location>
</feature>
<keyword evidence="5" id="KW-0175">Coiled coil</keyword>
<feature type="region of interest" description="Disordered" evidence="6">
    <location>
        <begin position="273"/>
        <end position="292"/>
    </location>
</feature>
<feature type="region of interest" description="Disordered" evidence="6">
    <location>
        <begin position="1"/>
        <end position="76"/>
    </location>
</feature>
<keyword evidence="1" id="KW-0479">Metal-binding</keyword>
<evidence type="ECO:0000256" key="3">
    <source>
        <dbReference type="ARBA" id="ARBA00022833"/>
    </source>
</evidence>
<organism evidence="8 9">
    <name type="scientific">Trametes cubensis</name>
    <dbReference type="NCBI Taxonomy" id="1111947"/>
    <lineage>
        <taxon>Eukaryota</taxon>
        <taxon>Fungi</taxon>
        <taxon>Dikarya</taxon>
        <taxon>Basidiomycota</taxon>
        <taxon>Agaricomycotina</taxon>
        <taxon>Agaricomycetes</taxon>
        <taxon>Polyporales</taxon>
        <taxon>Polyporaceae</taxon>
        <taxon>Trametes</taxon>
    </lineage>
</organism>
<dbReference type="SMART" id="SM00184">
    <property type="entry name" value="RING"/>
    <property type="match status" value="1"/>
</dbReference>
<dbReference type="SUPFAM" id="SSF57850">
    <property type="entry name" value="RING/U-box"/>
    <property type="match status" value="1"/>
</dbReference>
<dbReference type="PANTHER" id="PTHR25462">
    <property type="entry name" value="BONUS, ISOFORM C-RELATED"/>
    <property type="match status" value="1"/>
</dbReference>
<evidence type="ECO:0000313" key="9">
    <source>
        <dbReference type="Proteomes" id="UP001215151"/>
    </source>
</evidence>
<comment type="caution">
    <text evidence="8">The sequence shown here is derived from an EMBL/GenBank/DDBJ whole genome shotgun (WGS) entry which is preliminary data.</text>
</comment>
<dbReference type="InterPro" id="IPR017907">
    <property type="entry name" value="Znf_RING_CS"/>
</dbReference>
<dbReference type="Gene3D" id="3.30.40.10">
    <property type="entry name" value="Zinc/RING finger domain, C3HC4 (zinc finger)"/>
    <property type="match status" value="1"/>
</dbReference>
<accession>A0AAD7TP26</accession>
<evidence type="ECO:0000256" key="6">
    <source>
        <dbReference type="SAM" id="MobiDB-lite"/>
    </source>
</evidence>
<keyword evidence="9" id="KW-1185">Reference proteome</keyword>
<evidence type="ECO:0000256" key="2">
    <source>
        <dbReference type="ARBA" id="ARBA00022771"/>
    </source>
</evidence>
<evidence type="ECO:0000256" key="1">
    <source>
        <dbReference type="ARBA" id="ARBA00022723"/>
    </source>
</evidence>
<gene>
    <name evidence="8" type="ORF">ONZ51_g8194</name>
</gene>
<dbReference type="InterPro" id="IPR047153">
    <property type="entry name" value="TRIM45/56/19-like"/>
</dbReference>
<reference evidence="8" key="1">
    <citation type="submission" date="2022-11" db="EMBL/GenBank/DDBJ databases">
        <title>Genome Sequence of Cubamyces cubensis.</title>
        <authorList>
            <person name="Buettner E."/>
        </authorList>
    </citation>
    <scope>NUCLEOTIDE SEQUENCE</scope>
    <source>
        <strain evidence="8">MPL-01</strain>
    </source>
</reference>
<dbReference type="PROSITE" id="PS00518">
    <property type="entry name" value="ZF_RING_1"/>
    <property type="match status" value="1"/>
</dbReference>
<dbReference type="GO" id="GO:0006513">
    <property type="term" value="P:protein monoubiquitination"/>
    <property type="evidence" value="ECO:0007669"/>
    <property type="project" value="TreeGrafter"/>
</dbReference>